<dbReference type="Proteomes" id="UP000504608">
    <property type="component" value="Unplaced"/>
</dbReference>
<dbReference type="OrthoDB" id="1939491at2759"/>
<sequence length="277" mass="31369">MVETMLDKKEDQDNPRMGALKFLSALQRKVEPKEIIEKGLMFVDATINSRLSKSTLIDSGATHNFIVDQEARRLGLTIGKDHGKMKVVNSEALPIVGVSKRVPFKIGDWTGELDLVVVRMDDVILGMEFLLEHKVIPMPLAKCLVITDRNPTVIPESIKQPGNLRMISAIPLKRGLAREEPTFMAIPLMEEATTEETIPNEIKEVLNSYVDIMPESLPQTLPPRRGIDHEIKLLPRVKPPAKNTYWMAPPELAELRKQQDEPPYYSRRRRMGRCVCA</sequence>
<reference evidence="2" key="1">
    <citation type="submission" date="2025-08" db="UniProtKB">
        <authorList>
            <consortium name="RefSeq"/>
        </authorList>
    </citation>
    <scope>IDENTIFICATION</scope>
    <source>
        <tissue evidence="2">Young leaves</tissue>
    </source>
</reference>
<dbReference type="RefSeq" id="XP_022972955.1">
    <property type="nucleotide sequence ID" value="XM_023117187.1"/>
</dbReference>
<dbReference type="PANTHER" id="PTHR15503">
    <property type="entry name" value="LDOC1 RELATED"/>
    <property type="match status" value="1"/>
</dbReference>
<evidence type="ECO:0000313" key="2">
    <source>
        <dbReference type="RefSeq" id="XP_022972955.1"/>
    </source>
</evidence>
<dbReference type="GeneID" id="111471475"/>
<dbReference type="KEGG" id="cmax:111471475"/>
<dbReference type="Gene3D" id="2.40.70.10">
    <property type="entry name" value="Acid Proteases"/>
    <property type="match status" value="1"/>
</dbReference>
<proteinExistence type="predicted"/>
<dbReference type="InterPro" id="IPR032567">
    <property type="entry name" value="RTL1-rel"/>
</dbReference>
<dbReference type="InterPro" id="IPR021109">
    <property type="entry name" value="Peptidase_aspartic_dom_sf"/>
</dbReference>
<dbReference type="PANTHER" id="PTHR15503:SF45">
    <property type="entry name" value="RNA-DIRECTED DNA POLYMERASE HOMOLOG"/>
    <property type="match status" value="1"/>
</dbReference>
<name>A0A6J1IA31_CUCMA</name>
<dbReference type="SUPFAM" id="SSF50630">
    <property type="entry name" value="Acid proteases"/>
    <property type="match status" value="1"/>
</dbReference>
<keyword evidence="1" id="KW-1185">Reference proteome</keyword>
<accession>A0A6J1IA31</accession>
<organism evidence="1 2">
    <name type="scientific">Cucurbita maxima</name>
    <name type="common">Pumpkin</name>
    <name type="synonym">Winter squash</name>
    <dbReference type="NCBI Taxonomy" id="3661"/>
    <lineage>
        <taxon>Eukaryota</taxon>
        <taxon>Viridiplantae</taxon>
        <taxon>Streptophyta</taxon>
        <taxon>Embryophyta</taxon>
        <taxon>Tracheophyta</taxon>
        <taxon>Spermatophyta</taxon>
        <taxon>Magnoliopsida</taxon>
        <taxon>eudicotyledons</taxon>
        <taxon>Gunneridae</taxon>
        <taxon>Pentapetalae</taxon>
        <taxon>rosids</taxon>
        <taxon>fabids</taxon>
        <taxon>Cucurbitales</taxon>
        <taxon>Cucurbitaceae</taxon>
        <taxon>Cucurbiteae</taxon>
        <taxon>Cucurbita</taxon>
    </lineage>
</organism>
<evidence type="ECO:0000313" key="1">
    <source>
        <dbReference type="Proteomes" id="UP000504608"/>
    </source>
</evidence>
<gene>
    <name evidence="2" type="primary">LOC111471475</name>
</gene>
<dbReference type="CDD" id="cd00303">
    <property type="entry name" value="retropepsin_like"/>
    <property type="match status" value="1"/>
</dbReference>
<dbReference type="AlphaFoldDB" id="A0A6J1IA31"/>
<protein>
    <submittedName>
        <fullName evidence="2">Uncharacterized protein LOC111471475</fullName>
    </submittedName>
</protein>
<dbReference type="Pfam" id="PF13650">
    <property type="entry name" value="Asp_protease_2"/>
    <property type="match status" value="1"/>
</dbReference>